<dbReference type="EMBL" id="LS991951">
    <property type="protein sequence ID" value="SYV97536.1"/>
    <property type="molecule type" value="Genomic_DNA"/>
</dbReference>
<dbReference type="Proteomes" id="UP000257559">
    <property type="component" value="Chromosome"/>
</dbReference>
<proteinExistence type="predicted"/>
<dbReference type="AlphaFoldDB" id="A0A3B0Q447"/>
<dbReference type="KEGG" id="medw:NCTC10132_00902"/>
<keyword evidence="2" id="KW-1185">Reference proteome</keyword>
<organism evidence="1 2">
    <name type="scientific">Mycoplasmopsis edwardii</name>
    <dbReference type="NCBI Taxonomy" id="53558"/>
    <lineage>
        <taxon>Bacteria</taxon>
        <taxon>Bacillati</taxon>
        <taxon>Mycoplasmatota</taxon>
        <taxon>Mycoplasmoidales</taxon>
        <taxon>Metamycoplasmataceae</taxon>
        <taxon>Mycoplasmopsis</taxon>
    </lineage>
</organism>
<evidence type="ECO:0000313" key="2">
    <source>
        <dbReference type="Proteomes" id="UP000257559"/>
    </source>
</evidence>
<gene>
    <name evidence="1" type="ORF">NCTC10132_00902</name>
</gene>
<sequence length="47" mass="5693">MHLYSLEELKNLILSNTKFKILETLNRDQNFKESNEVLKFSDNTTFW</sequence>
<feature type="non-terminal residue" evidence="1">
    <location>
        <position position="47"/>
    </location>
</feature>
<accession>A0A3B0Q447</accession>
<name>A0A3B0Q447_9BACT</name>
<reference evidence="2" key="1">
    <citation type="submission" date="2018-06" db="EMBL/GenBank/DDBJ databases">
        <authorList>
            <consortium name="Pathogen Informatics"/>
        </authorList>
    </citation>
    <scope>NUCLEOTIDE SEQUENCE [LARGE SCALE GENOMIC DNA]</scope>
    <source>
        <strain evidence="2">NCTC10132</strain>
    </source>
</reference>
<protein>
    <submittedName>
        <fullName evidence="1">Uncharacterized protein</fullName>
    </submittedName>
</protein>
<evidence type="ECO:0000313" key="1">
    <source>
        <dbReference type="EMBL" id="SYV97536.1"/>
    </source>
</evidence>